<evidence type="ECO:0000313" key="2">
    <source>
        <dbReference type="Proteomes" id="UP001321486"/>
    </source>
</evidence>
<dbReference type="EMBL" id="AP027732">
    <property type="protein sequence ID" value="BDZ51308.1"/>
    <property type="molecule type" value="Genomic_DNA"/>
</dbReference>
<dbReference type="RefSeq" id="WP_286344093.1">
    <property type="nucleotide sequence ID" value="NZ_AP027732.1"/>
</dbReference>
<sequence>MSGLQAGALPDLVVVPEGTERGVVVVLGGIRERSADYVFLLDILRSAGYRTVVFDDVSFDAEAARVGAEQVLREYGGSGLLAVIGSDVGAVVAAELAIDRPGEVGALILANIATSDTRLPPGLFLPAARRVPLPTLVFHGDSDEVTDVADIAAWATELPFGALRIVRNGDHTLLSNASRRTVAASILLFVERHEHGEAILADTFGR</sequence>
<dbReference type="Proteomes" id="UP001321486">
    <property type="component" value="Chromosome"/>
</dbReference>
<evidence type="ECO:0000313" key="1">
    <source>
        <dbReference type="EMBL" id="BDZ51308.1"/>
    </source>
</evidence>
<dbReference type="Gene3D" id="3.40.50.1820">
    <property type="entry name" value="alpha/beta hydrolase"/>
    <property type="match status" value="2"/>
</dbReference>
<dbReference type="InterPro" id="IPR029058">
    <property type="entry name" value="AB_hydrolase_fold"/>
</dbReference>
<name>A0ABM8GSL6_9MICO</name>
<protein>
    <recommendedName>
        <fullName evidence="3">Alpha/beta hydrolase</fullName>
    </recommendedName>
</protein>
<evidence type="ECO:0008006" key="3">
    <source>
        <dbReference type="Google" id="ProtNLM"/>
    </source>
</evidence>
<accession>A0ABM8GSL6</accession>
<dbReference type="SUPFAM" id="SSF53474">
    <property type="entry name" value="alpha/beta-Hydrolases"/>
    <property type="match status" value="1"/>
</dbReference>
<keyword evidence="2" id="KW-1185">Reference proteome</keyword>
<reference evidence="2" key="1">
    <citation type="journal article" date="2019" name="Int. J. Syst. Evol. Microbiol.">
        <title>The Global Catalogue of Microorganisms (GCM) 10K type strain sequencing project: providing services to taxonomists for standard genome sequencing and annotation.</title>
        <authorList>
            <consortium name="The Broad Institute Genomics Platform"/>
            <consortium name="The Broad Institute Genome Sequencing Center for Infectious Disease"/>
            <person name="Wu L."/>
            <person name="Ma J."/>
        </authorList>
    </citation>
    <scope>NUCLEOTIDE SEQUENCE [LARGE SCALE GENOMIC DNA]</scope>
    <source>
        <strain evidence="2">NBRC 108728</strain>
    </source>
</reference>
<organism evidence="1 2">
    <name type="scientific">Frondihabitans sucicola</name>
    <dbReference type="NCBI Taxonomy" id="1268041"/>
    <lineage>
        <taxon>Bacteria</taxon>
        <taxon>Bacillati</taxon>
        <taxon>Actinomycetota</taxon>
        <taxon>Actinomycetes</taxon>
        <taxon>Micrococcales</taxon>
        <taxon>Microbacteriaceae</taxon>
        <taxon>Frondihabitans</taxon>
    </lineage>
</organism>
<proteinExistence type="predicted"/>
<gene>
    <name evidence="1" type="ORF">GCM10025867_35490</name>
</gene>